<dbReference type="GO" id="GO:0009062">
    <property type="term" value="P:fatty acid catabolic process"/>
    <property type="evidence" value="ECO:0007669"/>
    <property type="project" value="TreeGrafter"/>
</dbReference>
<evidence type="ECO:0000256" key="1">
    <source>
        <dbReference type="ARBA" id="ARBA00010458"/>
    </source>
</evidence>
<evidence type="ECO:0000259" key="4">
    <source>
        <dbReference type="PROSITE" id="PS51770"/>
    </source>
</evidence>
<dbReference type="PANTHER" id="PTHR11049">
    <property type="entry name" value="ACYL COENZYME A THIOESTER HYDROLASE"/>
    <property type="match status" value="1"/>
</dbReference>
<dbReference type="Gene3D" id="3.10.129.10">
    <property type="entry name" value="Hotdog Thioesterase"/>
    <property type="match status" value="1"/>
</dbReference>
<dbReference type="InterPro" id="IPR006683">
    <property type="entry name" value="Thioestr_dom"/>
</dbReference>
<dbReference type="EMBL" id="SHKX01000010">
    <property type="protein sequence ID" value="RZU47785.1"/>
    <property type="molecule type" value="Genomic_DNA"/>
</dbReference>
<evidence type="ECO:0000256" key="2">
    <source>
        <dbReference type="ARBA" id="ARBA00022801"/>
    </source>
</evidence>
<reference evidence="5 6" key="1">
    <citation type="submission" date="2019-02" db="EMBL/GenBank/DDBJ databases">
        <title>Genomic Encyclopedia of Type Strains, Phase IV (KMG-IV): sequencing the most valuable type-strain genomes for metagenomic binning, comparative biology and taxonomic classification.</title>
        <authorList>
            <person name="Goeker M."/>
        </authorList>
    </citation>
    <scope>NUCLEOTIDE SEQUENCE [LARGE SCALE GENOMIC DNA]</scope>
    <source>
        <strain evidence="5 6">DSM 105135</strain>
    </source>
</reference>
<dbReference type="AlphaFoldDB" id="A0A4Q7ZCR5"/>
<proteinExistence type="inferred from homology"/>
<dbReference type="Pfam" id="PF03061">
    <property type="entry name" value="4HBT"/>
    <property type="match status" value="1"/>
</dbReference>
<evidence type="ECO:0000256" key="3">
    <source>
        <dbReference type="PROSITE-ProRule" id="PRU01106"/>
    </source>
</evidence>
<comment type="caution">
    <text evidence="5">The sequence shown here is derived from an EMBL/GenBank/DDBJ whole genome shotgun (WGS) entry which is preliminary data.</text>
</comment>
<dbReference type="InterPro" id="IPR033120">
    <property type="entry name" value="HOTDOG_ACOT"/>
</dbReference>
<dbReference type="PROSITE" id="PS51770">
    <property type="entry name" value="HOTDOG_ACOT"/>
    <property type="match status" value="1"/>
</dbReference>
<keyword evidence="6" id="KW-1185">Reference proteome</keyword>
<evidence type="ECO:0000313" key="5">
    <source>
        <dbReference type="EMBL" id="RZU47785.1"/>
    </source>
</evidence>
<comment type="similarity">
    <text evidence="1">Belongs to the acyl coenzyme A hydrolase family.</text>
</comment>
<accession>A0A4Q7ZCR5</accession>
<dbReference type="CDD" id="cd03442">
    <property type="entry name" value="BFIT_BACH"/>
    <property type="match status" value="1"/>
</dbReference>
<evidence type="ECO:0000313" key="6">
    <source>
        <dbReference type="Proteomes" id="UP000292423"/>
    </source>
</evidence>
<feature type="domain" description="HotDog ACOT-type" evidence="4">
    <location>
        <begin position="12"/>
        <end position="123"/>
    </location>
</feature>
<sequence>MPPYRQDSAPHPRNAAVLQLQAQPGDTNVQGDMFGGWLVMQMDIAGSITARRLAQGRVATVAIDSMVFLRPVRVGDLMSFHTEVLQTGSSSVSIQVEVWLHPVAGQTSKLTEGRFTFVAIDGQGRTRPLPVAPASQ</sequence>
<dbReference type="OrthoDB" id="9801856at2"/>
<protein>
    <submittedName>
        <fullName evidence="5">Acyl-CoA thioesterase YciA</fullName>
    </submittedName>
</protein>
<dbReference type="GO" id="GO:0052816">
    <property type="term" value="F:long-chain fatty acyl-CoA hydrolase activity"/>
    <property type="evidence" value="ECO:0007669"/>
    <property type="project" value="TreeGrafter"/>
</dbReference>
<dbReference type="InterPro" id="IPR040170">
    <property type="entry name" value="Cytosol_ACT"/>
</dbReference>
<dbReference type="RefSeq" id="WP_130411000.1">
    <property type="nucleotide sequence ID" value="NZ_SHKX01000010.1"/>
</dbReference>
<name>A0A4Q7ZCR5_9GAMM</name>
<dbReference type="InterPro" id="IPR029069">
    <property type="entry name" value="HotDog_dom_sf"/>
</dbReference>
<keyword evidence="2 3" id="KW-0378">Hydrolase</keyword>
<organism evidence="5 6">
    <name type="scientific">Fluviicoccus keumensis</name>
    <dbReference type="NCBI Taxonomy" id="1435465"/>
    <lineage>
        <taxon>Bacteria</taxon>
        <taxon>Pseudomonadati</taxon>
        <taxon>Pseudomonadota</taxon>
        <taxon>Gammaproteobacteria</taxon>
        <taxon>Moraxellales</taxon>
        <taxon>Moraxellaceae</taxon>
        <taxon>Fluviicoccus</taxon>
    </lineage>
</organism>
<dbReference type="PANTHER" id="PTHR11049:SF5">
    <property type="entry name" value="ACYL-COA THIOESTER HYDROLASE YCIA"/>
    <property type="match status" value="1"/>
</dbReference>
<dbReference type="GO" id="GO:0006637">
    <property type="term" value="P:acyl-CoA metabolic process"/>
    <property type="evidence" value="ECO:0007669"/>
    <property type="project" value="TreeGrafter"/>
</dbReference>
<gene>
    <name evidence="5" type="ORF">EV700_0752</name>
</gene>
<dbReference type="SUPFAM" id="SSF54637">
    <property type="entry name" value="Thioesterase/thiol ester dehydrase-isomerase"/>
    <property type="match status" value="1"/>
</dbReference>
<dbReference type="GO" id="GO:0005829">
    <property type="term" value="C:cytosol"/>
    <property type="evidence" value="ECO:0007669"/>
    <property type="project" value="TreeGrafter"/>
</dbReference>
<dbReference type="Proteomes" id="UP000292423">
    <property type="component" value="Unassembled WGS sequence"/>
</dbReference>